<evidence type="ECO:0000313" key="3">
    <source>
        <dbReference type="Proteomes" id="UP000269665"/>
    </source>
</evidence>
<keyword evidence="1" id="KW-0472">Membrane</keyword>
<reference evidence="2 3" key="1">
    <citation type="journal article" date="2018" name="BMC Genomics">
        <title>High genomic variability in the plant pathogenic bacterium Pectobacterium parmentieri deciphered from de novo assembled complete genomes.</title>
        <authorList>
            <person name="Zoledowska S."/>
            <person name="Motyka-Pomagruk A."/>
            <person name="Sledz W."/>
            <person name="Mengoni A."/>
            <person name="Lojkowska E."/>
        </authorList>
    </citation>
    <scope>NUCLEOTIDE SEQUENCE [LARGE SCALE GENOMIC DNA]</scope>
    <source>
        <strain evidence="2 3">IFB5626</strain>
    </source>
</reference>
<name>A0A8B3F6S6_PECPM</name>
<proteinExistence type="predicted"/>
<feature type="transmembrane region" description="Helical" evidence="1">
    <location>
        <begin position="6"/>
        <end position="24"/>
    </location>
</feature>
<protein>
    <submittedName>
        <fullName evidence="2">Uncharacterized protein</fullName>
    </submittedName>
</protein>
<keyword evidence="1" id="KW-0812">Transmembrane</keyword>
<dbReference type="EMBL" id="PSZG01000001">
    <property type="protein sequence ID" value="RKO76315.1"/>
    <property type="molecule type" value="Genomic_DNA"/>
</dbReference>
<dbReference type="Proteomes" id="UP000269665">
    <property type="component" value="Unassembled WGS sequence"/>
</dbReference>
<comment type="caution">
    <text evidence="2">The sequence shown here is derived from an EMBL/GenBank/DDBJ whole genome shotgun (WGS) entry which is preliminary data.</text>
</comment>
<dbReference type="AlphaFoldDB" id="A0A8B3F6S6"/>
<evidence type="ECO:0000313" key="2">
    <source>
        <dbReference type="EMBL" id="RKO76315.1"/>
    </source>
</evidence>
<keyword evidence="1" id="KW-1133">Transmembrane helix</keyword>
<feature type="transmembrane region" description="Helical" evidence="1">
    <location>
        <begin position="36"/>
        <end position="55"/>
    </location>
</feature>
<feature type="transmembrane region" description="Helical" evidence="1">
    <location>
        <begin position="67"/>
        <end position="86"/>
    </location>
</feature>
<evidence type="ECO:0000256" key="1">
    <source>
        <dbReference type="SAM" id="Phobius"/>
    </source>
</evidence>
<organism evidence="2 3">
    <name type="scientific">Pectobacterium parmentieri</name>
    <dbReference type="NCBI Taxonomy" id="1905730"/>
    <lineage>
        <taxon>Bacteria</taxon>
        <taxon>Pseudomonadati</taxon>
        <taxon>Pseudomonadota</taxon>
        <taxon>Gammaproteobacteria</taxon>
        <taxon>Enterobacterales</taxon>
        <taxon>Pectobacteriaceae</taxon>
        <taxon>Pectobacterium</taxon>
    </lineage>
</organism>
<gene>
    <name evidence="2" type="ORF">C5E00_05700</name>
</gene>
<accession>A0A8B3F6S6</accession>
<sequence length="90" mass="10452">MSWLYFLFSTIAIFPLYLSVKKLTSSHFIYTRFSSILLPTFFMCFHLYIFHAGKIPFIGISIEDNDFIFYSSFIFALLCAITSAVAHNRS</sequence>